<comment type="function">
    <text evidence="14 19">Bifunctional enzyme that catalyzes the epimerization of the S- and R-forms of NAD(P)HX and the dehydration of the S-form of NAD(P)HX at the expense of ADP, which is converted to AMP. This allows the repair of both epimers of NAD(P)HX, a damaged form of NAD(P)H that is a result of enzymatic or heat-dependent hydration.</text>
</comment>
<keyword evidence="13" id="KW-0511">Multifunctional enzyme</keyword>
<dbReference type="SUPFAM" id="SSF64153">
    <property type="entry name" value="YjeF N-terminal domain-like"/>
    <property type="match status" value="1"/>
</dbReference>
<comment type="catalytic activity">
    <reaction evidence="1 18 19">
        <text>(6R)-NADHX = (6S)-NADHX</text>
        <dbReference type="Rhea" id="RHEA:32215"/>
        <dbReference type="ChEBI" id="CHEBI:64074"/>
        <dbReference type="ChEBI" id="CHEBI:64075"/>
        <dbReference type="EC" id="5.1.99.6"/>
    </reaction>
</comment>
<evidence type="ECO:0000259" key="21">
    <source>
        <dbReference type="PROSITE" id="PS51385"/>
    </source>
</evidence>
<dbReference type="EC" id="5.1.99.6" evidence="19"/>
<comment type="catalytic activity">
    <reaction evidence="2 18 19">
        <text>(6R)-NADPHX = (6S)-NADPHX</text>
        <dbReference type="Rhea" id="RHEA:32227"/>
        <dbReference type="ChEBI" id="CHEBI:64076"/>
        <dbReference type="ChEBI" id="CHEBI:64077"/>
        <dbReference type="EC" id="5.1.99.6"/>
    </reaction>
</comment>
<dbReference type="HAMAP" id="MF_01966">
    <property type="entry name" value="NADHX_epimerase"/>
    <property type="match status" value="1"/>
</dbReference>
<dbReference type="GO" id="GO:0110051">
    <property type="term" value="P:metabolite repair"/>
    <property type="evidence" value="ECO:0007669"/>
    <property type="project" value="TreeGrafter"/>
</dbReference>
<evidence type="ECO:0000313" key="22">
    <source>
        <dbReference type="EMBL" id="QJE72733.1"/>
    </source>
</evidence>
<proteinExistence type="inferred from homology"/>
<evidence type="ECO:0000256" key="13">
    <source>
        <dbReference type="ARBA" id="ARBA00023268"/>
    </source>
</evidence>
<dbReference type="GO" id="GO:0052855">
    <property type="term" value="F:ADP-dependent NAD(P)H-hydrate dehydratase activity"/>
    <property type="evidence" value="ECO:0007669"/>
    <property type="project" value="UniProtKB-UniRule"/>
</dbReference>
<evidence type="ECO:0000256" key="19">
    <source>
        <dbReference type="PIRNR" id="PIRNR017184"/>
    </source>
</evidence>
<dbReference type="NCBIfam" id="TIGR00196">
    <property type="entry name" value="yjeF_cterm"/>
    <property type="match status" value="1"/>
</dbReference>
<evidence type="ECO:0000256" key="11">
    <source>
        <dbReference type="ARBA" id="ARBA00023235"/>
    </source>
</evidence>
<keyword evidence="11 18" id="KW-0413">Isomerase</keyword>
<feature type="binding site" evidence="17">
    <location>
        <begin position="399"/>
        <end position="403"/>
    </location>
    <ligand>
        <name>AMP</name>
        <dbReference type="ChEBI" id="CHEBI:456215"/>
    </ligand>
</feature>
<dbReference type="SUPFAM" id="SSF53613">
    <property type="entry name" value="Ribokinase-like"/>
    <property type="match status" value="1"/>
</dbReference>
<evidence type="ECO:0000256" key="17">
    <source>
        <dbReference type="HAMAP-Rule" id="MF_01965"/>
    </source>
</evidence>
<dbReference type="InterPro" id="IPR004443">
    <property type="entry name" value="YjeF_N_dom"/>
</dbReference>
<comment type="similarity">
    <text evidence="17">Belongs to the NnrD/CARKD family.</text>
</comment>
<evidence type="ECO:0000256" key="18">
    <source>
        <dbReference type="HAMAP-Rule" id="MF_01966"/>
    </source>
</evidence>
<dbReference type="Gene3D" id="3.40.50.10260">
    <property type="entry name" value="YjeF N-terminal domain"/>
    <property type="match status" value="1"/>
</dbReference>
<dbReference type="GO" id="GO:0046872">
    <property type="term" value="F:metal ion binding"/>
    <property type="evidence" value="ECO:0007669"/>
    <property type="project" value="UniProtKB-UniRule"/>
</dbReference>
<feature type="binding site" evidence="17">
    <location>
        <position position="428"/>
    </location>
    <ligand>
        <name>AMP</name>
        <dbReference type="ChEBI" id="CHEBI:456215"/>
    </ligand>
</feature>
<evidence type="ECO:0000256" key="6">
    <source>
        <dbReference type="ARBA" id="ARBA00022741"/>
    </source>
</evidence>
<dbReference type="PANTHER" id="PTHR12592:SF0">
    <property type="entry name" value="ATP-DEPENDENT (S)-NAD(P)H-HYDRATE DEHYDRATASE"/>
    <property type="match status" value="1"/>
</dbReference>
<accession>A0A858R6C1</accession>
<dbReference type="InterPro" id="IPR030677">
    <property type="entry name" value="Nnr"/>
</dbReference>
<dbReference type="Pfam" id="PF01256">
    <property type="entry name" value="Carb_kinase"/>
    <property type="match status" value="1"/>
</dbReference>
<keyword evidence="10 17" id="KW-0520">NAD</keyword>
<dbReference type="InterPro" id="IPR000631">
    <property type="entry name" value="CARKD"/>
</dbReference>
<dbReference type="AlphaFoldDB" id="A0A858R6C1"/>
<organism evidence="22 23">
    <name type="scientific">Aerophototrophica crusticola</name>
    <dbReference type="NCBI Taxonomy" id="1709002"/>
    <lineage>
        <taxon>Bacteria</taxon>
        <taxon>Pseudomonadati</taxon>
        <taxon>Pseudomonadota</taxon>
        <taxon>Alphaproteobacteria</taxon>
        <taxon>Rhodospirillales</taxon>
        <taxon>Rhodospirillaceae</taxon>
        <taxon>Aerophototrophica</taxon>
    </lineage>
</organism>
<evidence type="ECO:0000256" key="10">
    <source>
        <dbReference type="ARBA" id="ARBA00023027"/>
    </source>
</evidence>
<comment type="cofactor">
    <cofactor evidence="18 19">
        <name>K(+)</name>
        <dbReference type="ChEBI" id="CHEBI:29103"/>
    </cofactor>
    <text evidence="18 19">Binds 1 potassium ion per subunit.</text>
</comment>
<dbReference type="InterPro" id="IPR029056">
    <property type="entry name" value="Ribokinase-like"/>
</dbReference>
<dbReference type="EMBL" id="CP051775">
    <property type="protein sequence ID" value="QJE72733.1"/>
    <property type="molecule type" value="Genomic_DNA"/>
</dbReference>
<protein>
    <recommendedName>
        <fullName evidence="19">Bifunctional NAD(P)H-hydrate repair enzyme</fullName>
    </recommendedName>
    <alternativeName>
        <fullName evidence="19">Nicotinamide nucleotide repair protein</fullName>
    </alternativeName>
    <domain>
        <recommendedName>
            <fullName evidence="19">ADP-dependent (S)-NAD(P)H-hydrate dehydratase</fullName>
            <ecNumber evidence="19">4.2.1.136</ecNumber>
        </recommendedName>
        <alternativeName>
            <fullName evidence="19">ADP-dependent NAD(P)HX dehydratase</fullName>
        </alternativeName>
    </domain>
    <domain>
        <recommendedName>
            <fullName evidence="19">NAD(P)H-hydrate epimerase</fullName>
            <ecNumber evidence="19">5.1.99.6</ecNumber>
        </recommendedName>
    </domain>
</protein>
<keyword evidence="8 17" id="KW-0521">NADP</keyword>
<dbReference type="GO" id="GO:0046496">
    <property type="term" value="P:nicotinamide nucleotide metabolic process"/>
    <property type="evidence" value="ECO:0007669"/>
    <property type="project" value="UniProtKB-UniRule"/>
</dbReference>
<feature type="binding site" evidence="18">
    <location>
        <position position="154"/>
    </location>
    <ligand>
        <name>K(+)</name>
        <dbReference type="ChEBI" id="CHEBI:29103"/>
    </ligand>
</feature>
<feature type="binding site" evidence="17">
    <location>
        <position position="315"/>
    </location>
    <ligand>
        <name>(6S)-NADPHX</name>
        <dbReference type="ChEBI" id="CHEBI:64076"/>
    </ligand>
</feature>
<feature type="binding site" evidence="18">
    <location>
        <position position="118"/>
    </location>
    <ligand>
        <name>K(+)</name>
        <dbReference type="ChEBI" id="CHEBI:29103"/>
    </ligand>
</feature>
<evidence type="ECO:0000256" key="14">
    <source>
        <dbReference type="ARBA" id="ARBA00025153"/>
    </source>
</evidence>
<dbReference type="EC" id="4.2.1.136" evidence="19"/>
<dbReference type="PROSITE" id="PS51385">
    <property type="entry name" value="YJEF_N"/>
    <property type="match status" value="1"/>
</dbReference>
<dbReference type="KEGG" id="acru:HHL28_06180"/>
<comment type="caution">
    <text evidence="18">Lacks conserved residue(s) required for the propagation of feature annotation.</text>
</comment>
<comment type="catalytic activity">
    <reaction evidence="16 17 19">
        <text>(6S)-NADPHX + ADP = AMP + phosphate + NADPH + H(+)</text>
        <dbReference type="Rhea" id="RHEA:32235"/>
        <dbReference type="ChEBI" id="CHEBI:15378"/>
        <dbReference type="ChEBI" id="CHEBI:43474"/>
        <dbReference type="ChEBI" id="CHEBI:57783"/>
        <dbReference type="ChEBI" id="CHEBI:64076"/>
        <dbReference type="ChEBI" id="CHEBI:456215"/>
        <dbReference type="ChEBI" id="CHEBI:456216"/>
        <dbReference type="EC" id="4.2.1.136"/>
    </reaction>
</comment>
<comment type="catalytic activity">
    <reaction evidence="15 17 19">
        <text>(6S)-NADHX + ADP = AMP + phosphate + NADH + H(+)</text>
        <dbReference type="Rhea" id="RHEA:32223"/>
        <dbReference type="ChEBI" id="CHEBI:15378"/>
        <dbReference type="ChEBI" id="CHEBI:43474"/>
        <dbReference type="ChEBI" id="CHEBI:57945"/>
        <dbReference type="ChEBI" id="CHEBI:64074"/>
        <dbReference type="ChEBI" id="CHEBI:456215"/>
        <dbReference type="ChEBI" id="CHEBI:456216"/>
        <dbReference type="EC" id="4.2.1.136"/>
    </reaction>
</comment>
<dbReference type="PROSITE" id="PS51383">
    <property type="entry name" value="YJEF_C_3"/>
    <property type="match status" value="1"/>
</dbReference>
<dbReference type="NCBIfam" id="TIGR00197">
    <property type="entry name" value="yjeF_nterm"/>
    <property type="match status" value="1"/>
</dbReference>
<evidence type="ECO:0000256" key="8">
    <source>
        <dbReference type="ARBA" id="ARBA00022857"/>
    </source>
</evidence>
<comment type="cofactor">
    <cofactor evidence="17">
        <name>Mg(2+)</name>
        <dbReference type="ChEBI" id="CHEBI:18420"/>
    </cofactor>
</comment>
<evidence type="ECO:0000256" key="9">
    <source>
        <dbReference type="ARBA" id="ARBA00022958"/>
    </source>
</evidence>
<feature type="domain" description="YjeF C-terminal" evidence="20">
    <location>
        <begin position="218"/>
        <end position="483"/>
    </location>
</feature>
<feature type="binding site" evidence="18">
    <location>
        <position position="151"/>
    </location>
    <ligand>
        <name>(6S)-NADPHX</name>
        <dbReference type="ChEBI" id="CHEBI:64076"/>
    </ligand>
</feature>
<evidence type="ECO:0000259" key="20">
    <source>
        <dbReference type="PROSITE" id="PS51383"/>
    </source>
</evidence>
<dbReference type="GO" id="GO:0052856">
    <property type="term" value="F:NAD(P)HX epimerase activity"/>
    <property type="evidence" value="ECO:0007669"/>
    <property type="project" value="UniProtKB-UniRule"/>
</dbReference>
<reference evidence="22" key="1">
    <citation type="submission" date="2020-04" db="EMBL/GenBank/DDBJ databases">
        <title>A desert anoxygenic phototrophic bacterium fixes CO2 using RubisCO under aerobic conditions.</title>
        <authorList>
            <person name="Tang K."/>
        </authorList>
    </citation>
    <scope>NUCLEOTIDE SEQUENCE [LARGE SCALE GENOMIC DNA]</scope>
    <source>
        <strain evidence="22">MIMtkB3</strain>
    </source>
</reference>
<evidence type="ECO:0000256" key="2">
    <source>
        <dbReference type="ARBA" id="ARBA00000909"/>
    </source>
</evidence>
<feature type="binding site" evidence="18">
    <location>
        <begin position="122"/>
        <end position="128"/>
    </location>
    <ligand>
        <name>(6S)-NADPHX</name>
        <dbReference type="ChEBI" id="CHEBI:64076"/>
    </ligand>
</feature>
<keyword evidence="23" id="KW-1185">Reference proteome</keyword>
<keyword evidence="5 18" id="KW-0479">Metal-binding</keyword>
<dbReference type="Proteomes" id="UP000501891">
    <property type="component" value="Chromosome"/>
</dbReference>
<feature type="binding site" evidence="17">
    <location>
        <position position="429"/>
    </location>
    <ligand>
        <name>(6S)-NADPHX</name>
        <dbReference type="ChEBI" id="CHEBI:64076"/>
    </ligand>
</feature>
<evidence type="ECO:0000313" key="23">
    <source>
        <dbReference type="Proteomes" id="UP000501891"/>
    </source>
</evidence>
<keyword evidence="6 17" id="KW-0547">Nucleotide-binding</keyword>
<gene>
    <name evidence="17" type="primary">nnrD</name>
    <name evidence="18" type="synonym">nnrE</name>
    <name evidence="22" type="ORF">HHL28_06180</name>
</gene>
<evidence type="ECO:0000256" key="15">
    <source>
        <dbReference type="ARBA" id="ARBA00048238"/>
    </source>
</evidence>
<dbReference type="GO" id="GO:0005524">
    <property type="term" value="F:ATP binding"/>
    <property type="evidence" value="ECO:0007669"/>
    <property type="project" value="UniProtKB-UniRule"/>
</dbReference>
<evidence type="ECO:0000256" key="5">
    <source>
        <dbReference type="ARBA" id="ARBA00022723"/>
    </source>
</evidence>
<dbReference type="HAMAP" id="MF_01965">
    <property type="entry name" value="NADHX_dehydratase"/>
    <property type="match status" value="1"/>
</dbReference>
<comment type="subunit">
    <text evidence="17">Homotetramer.</text>
</comment>
<evidence type="ECO:0000256" key="3">
    <source>
        <dbReference type="ARBA" id="ARBA00006001"/>
    </source>
</evidence>
<dbReference type="PANTHER" id="PTHR12592">
    <property type="entry name" value="ATP-DEPENDENT (S)-NAD(P)H-HYDRATE DEHYDRATASE FAMILY MEMBER"/>
    <property type="match status" value="1"/>
</dbReference>
<dbReference type="PIRSF" id="PIRSF017184">
    <property type="entry name" value="Nnr"/>
    <property type="match status" value="1"/>
</dbReference>
<evidence type="ECO:0000256" key="4">
    <source>
        <dbReference type="ARBA" id="ARBA00009524"/>
    </source>
</evidence>
<feature type="binding site" evidence="17">
    <location>
        <position position="366"/>
    </location>
    <ligand>
        <name>(6S)-NADPHX</name>
        <dbReference type="ChEBI" id="CHEBI:64076"/>
    </ligand>
</feature>
<comment type="similarity">
    <text evidence="18">Belongs to the NnrE/AIBP family.</text>
</comment>
<keyword evidence="12 17" id="KW-0456">Lyase</keyword>
<feature type="domain" description="YjeF N-terminal" evidence="21">
    <location>
        <begin position="11"/>
        <end position="208"/>
    </location>
</feature>
<keyword evidence="7 17" id="KW-0067">ATP-binding</keyword>
<comment type="function">
    <text evidence="18">Catalyzes the epimerization of the S- and R-forms of NAD(P)HX, a damaged form of NAD(P)H that is a result of enzymatic or heat-dependent hydration. This is a prerequisite for the S-specific NAD(P)H-hydrate dehydratase to allow the repair of both epimers of NAD(P)HX.</text>
</comment>
<feature type="binding site" evidence="17">
    <location>
        <position position="252"/>
    </location>
    <ligand>
        <name>(6S)-NADPHX</name>
        <dbReference type="ChEBI" id="CHEBI:64076"/>
    </ligand>
</feature>
<dbReference type="Gene3D" id="3.40.1190.20">
    <property type="match status" value="1"/>
</dbReference>
<dbReference type="CDD" id="cd01171">
    <property type="entry name" value="YXKO-related"/>
    <property type="match status" value="1"/>
</dbReference>
<keyword evidence="9 18" id="KW-0630">Potassium</keyword>
<comment type="similarity">
    <text evidence="3 19">In the N-terminal section; belongs to the NnrE/AIBP family.</text>
</comment>
<feature type="binding site" evidence="18">
    <location>
        <begin position="57"/>
        <end position="61"/>
    </location>
    <ligand>
        <name>(6S)-NADPHX</name>
        <dbReference type="ChEBI" id="CHEBI:64076"/>
    </ligand>
</feature>
<comment type="function">
    <text evidence="17">Catalyzes the dehydration of the S-form of NAD(P)HX at the expense of ADP, which is converted to AMP. Together with NAD(P)HX epimerase, which catalyzes the epimerization of the S- and R-forms, the enzyme allows the repair of both epimers of NAD(P)HX, a damaged form of NAD(P)H that is a result of enzymatic or heat-dependent hydration.</text>
</comment>
<dbReference type="Pfam" id="PF03853">
    <property type="entry name" value="YjeF_N"/>
    <property type="match status" value="1"/>
</dbReference>
<name>A0A858R6C1_9PROT</name>
<evidence type="ECO:0000256" key="1">
    <source>
        <dbReference type="ARBA" id="ARBA00000013"/>
    </source>
</evidence>
<feature type="binding site" evidence="18">
    <location>
        <position position="58"/>
    </location>
    <ligand>
        <name>K(+)</name>
        <dbReference type="ChEBI" id="CHEBI:29103"/>
    </ligand>
</feature>
<comment type="similarity">
    <text evidence="4 19">In the C-terminal section; belongs to the NnrD/CARKD family.</text>
</comment>
<dbReference type="InterPro" id="IPR036652">
    <property type="entry name" value="YjeF_N_dom_sf"/>
</dbReference>
<evidence type="ECO:0000256" key="7">
    <source>
        <dbReference type="ARBA" id="ARBA00022840"/>
    </source>
</evidence>
<sequence>MADEILSIAQMYAADRAAMAAGVAGTTLMENAGRAVAGAIQSRWEPCPVSILCGPGNNGGDGFVVARHLAEAGWPVRLGLLGDAAALGGDAGWAASTWSGPVERAGPELLDGAGLVVDALYGAGLGRPLDGASLELARAMADRGIPVVAVDVPSGLNGDTGAVMGGAAQADLTVTFFRKKPGHLLLPGRALCGTVLVADIGIPESVLEGLGTRLWENTERLWVARYPWPRLDGHKYSRGHALVLGGRVMTGAARLAARAALRVGAGLVTIAADPEAWMVYSLSMPSVIVQPVPDGQAFQDLLADRRRNAVLIGPGAGASAELRGQVRAAVDAGKAGVLDADVFGAFSEDLKGLAAGLESRWLLTPHGGEFARLFGDIPGSKLDQARRAAALAGTPVLLKGADTVVAHPDGRAVVNSNAPPDLATAGSGDTLAGLAVGLIAQGVDAFDAGCMAAWLHGELGTAVGPGLIAEDLAEALPGVLRRLKATLPDQRGQ</sequence>
<evidence type="ECO:0000256" key="16">
    <source>
        <dbReference type="ARBA" id="ARBA00049209"/>
    </source>
</evidence>
<evidence type="ECO:0000256" key="12">
    <source>
        <dbReference type="ARBA" id="ARBA00023239"/>
    </source>
</evidence>